<evidence type="ECO:0000313" key="2">
    <source>
        <dbReference type="Proteomes" id="UP000006552"/>
    </source>
</evidence>
<dbReference type="KEGG" id="eba:p2A253"/>
<keyword evidence="2" id="KW-1185">Reference proteome</keyword>
<dbReference type="Proteomes" id="UP000006552">
    <property type="component" value="Plasmid 2"/>
</dbReference>
<organism evidence="1 2">
    <name type="scientific">Aromatoleum aromaticum (strain DSM 19018 / LMG 30748 / EbN1)</name>
    <name type="common">Azoarcus sp. (strain EbN1)</name>
    <dbReference type="NCBI Taxonomy" id="76114"/>
    <lineage>
        <taxon>Bacteria</taxon>
        <taxon>Pseudomonadati</taxon>
        <taxon>Pseudomonadota</taxon>
        <taxon>Betaproteobacteria</taxon>
        <taxon>Rhodocyclales</taxon>
        <taxon>Rhodocyclaceae</taxon>
        <taxon>Aromatoleum</taxon>
    </lineage>
</organism>
<keyword evidence="1" id="KW-0614">Plasmid</keyword>
<evidence type="ECO:0000313" key="1">
    <source>
        <dbReference type="EMBL" id="CAI10650.1"/>
    </source>
</evidence>
<dbReference type="EMBL" id="CR555308">
    <property type="protein sequence ID" value="CAI10650.1"/>
    <property type="molecule type" value="Genomic_DNA"/>
</dbReference>
<dbReference type="HOGENOM" id="CLU_1623751_0_0_4"/>
<reference evidence="1 2" key="1">
    <citation type="journal article" date="2005" name="Arch. Microbiol.">
        <title>The genome sequence of an anaerobic aromatic-degrading denitrifying bacterium, strain EbN1.</title>
        <authorList>
            <person name="Rabus R."/>
            <person name="Kube M."/>
            <person name="Heider J."/>
            <person name="Beck A."/>
            <person name="Heitmann K."/>
            <person name="Widdel F."/>
            <person name="Reinhardt R."/>
        </authorList>
    </citation>
    <scope>NUCLEOTIDE SEQUENCE [LARGE SCALE GENOMIC DNA]</scope>
    <source>
        <strain evidence="1 2">EbN1</strain>
        <plasmid evidence="2">Plasmid pAzo2</plasmid>
    </source>
</reference>
<proteinExistence type="predicted"/>
<name>Q5NWB4_AROAE</name>
<dbReference type="AlphaFoldDB" id="Q5NWB4"/>
<protein>
    <submittedName>
        <fullName evidence="1">Uncharacterized protein</fullName>
    </submittedName>
</protein>
<gene>
    <name evidence="1" type="ORF">p2A253</name>
</gene>
<sequence length="163" mass="17884">MLLSMPLYLSQDLLHRGQFLLGDLRASLPTCCLIPGRVGLLPIRLRRHFLSLELLPQRLRLQLMRLAQVVGLLHEVPAVGLGLAMHLGKFCSMALSLLAHGLIVLMPYSLEHLVVAGALGLECRHRPCQVFPQCRYLMVAGGEGGLLLPKACLQFGQAVFSSL</sequence>
<accession>Q5NWB4</accession>
<geneLocation type="plasmid" evidence="2">
    <name>pAzo2</name>
</geneLocation>